<organism evidence="1 2">
    <name type="scientific">Polyplax serrata</name>
    <name type="common">Common mouse louse</name>
    <dbReference type="NCBI Taxonomy" id="468196"/>
    <lineage>
        <taxon>Eukaryota</taxon>
        <taxon>Metazoa</taxon>
        <taxon>Ecdysozoa</taxon>
        <taxon>Arthropoda</taxon>
        <taxon>Hexapoda</taxon>
        <taxon>Insecta</taxon>
        <taxon>Pterygota</taxon>
        <taxon>Neoptera</taxon>
        <taxon>Paraneoptera</taxon>
        <taxon>Psocodea</taxon>
        <taxon>Troctomorpha</taxon>
        <taxon>Phthiraptera</taxon>
        <taxon>Anoplura</taxon>
        <taxon>Polyplacidae</taxon>
        <taxon>Polyplax</taxon>
    </lineage>
</organism>
<comment type="caution">
    <text evidence="1">The sequence shown here is derived from an EMBL/GenBank/DDBJ whole genome shotgun (WGS) entry which is preliminary data.</text>
</comment>
<reference evidence="1 2" key="1">
    <citation type="submission" date="2023-09" db="EMBL/GenBank/DDBJ databases">
        <title>Genomes of two closely related lineages of the louse Polyplax serrata with different host specificities.</title>
        <authorList>
            <person name="Martinu J."/>
            <person name="Tarabai H."/>
            <person name="Stefka J."/>
            <person name="Hypsa V."/>
        </authorList>
    </citation>
    <scope>NUCLEOTIDE SEQUENCE [LARGE SCALE GENOMIC DNA]</scope>
    <source>
        <strain evidence="1">98ZLc_SE</strain>
    </source>
</reference>
<proteinExistence type="predicted"/>
<dbReference type="InterPro" id="IPR013783">
    <property type="entry name" value="Ig-like_fold"/>
</dbReference>
<protein>
    <recommendedName>
        <fullName evidence="3">Ig-like domain-containing protein</fullName>
    </recommendedName>
</protein>
<dbReference type="EMBL" id="JAWJWF010000046">
    <property type="protein sequence ID" value="KAK6624798.1"/>
    <property type="molecule type" value="Genomic_DNA"/>
</dbReference>
<dbReference type="Proteomes" id="UP001359485">
    <property type="component" value="Unassembled WGS sequence"/>
</dbReference>
<accession>A0ABR1AQN7</accession>
<evidence type="ECO:0008006" key="3">
    <source>
        <dbReference type="Google" id="ProtNLM"/>
    </source>
</evidence>
<gene>
    <name evidence="1" type="ORF">RUM44_011658</name>
</gene>
<evidence type="ECO:0000313" key="1">
    <source>
        <dbReference type="EMBL" id="KAK6624798.1"/>
    </source>
</evidence>
<evidence type="ECO:0000313" key="2">
    <source>
        <dbReference type="Proteomes" id="UP001359485"/>
    </source>
</evidence>
<sequence>MELGERKKRKIFFSNKSIFRKSLVVNQKYDVQVYDEYVVTGNTAVLRCQVPSDLVDYVLITSWIQDDVVHIYPTTDTEKNIVEMMSFEVVKPNKTSGQKRGHV</sequence>
<name>A0ABR1AQN7_POLSC</name>
<keyword evidence="2" id="KW-1185">Reference proteome</keyword>
<dbReference type="Gene3D" id="2.60.40.10">
    <property type="entry name" value="Immunoglobulins"/>
    <property type="match status" value="1"/>
</dbReference>